<comment type="similarity">
    <text evidence="1">Belongs to the UPF0332 family.</text>
</comment>
<dbReference type="InterPro" id="IPR052226">
    <property type="entry name" value="UPF0332_toxin"/>
</dbReference>
<evidence type="ECO:0000259" key="2">
    <source>
        <dbReference type="Pfam" id="PF05168"/>
    </source>
</evidence>
<dbReference type="Pfam" id="PF05168">
    <property type="entry name" value="HEPN"/>
    <property type="match status" value="1"/>
</dbReference>
<comment type="caution">
    <text evidence="3">The sequence shown here is derived from an EMBL/GenBank/DDBJ whole genome shotgun (WGS) entry which is preliminary data.</text>
</comment>
<gene>
    <name evidence="3" type="ORF">C4532_13085</name>
</gene>
<dbReference type="EMBL" id="QZKI01000093">
    <property type="protein sequence ID" value="RJP68207.1"/>
    <property type="molecule type" value="Genomic_DNA"/>
</dbReference>
<dbReference type="InterPro" id="IPR007842">
    <property type="entry name" value="HEPN_dom"/>
</dbReference>
<evidence type="ECO:0000313" key="4">
    <source>
        <dbReference type="Proteomes" id="UP000285961"/>
    </source>
</evidence>
<organism evidence="3 4">
    <name type="scientific">Candidatus Abyssobacteria bacterium SURF_17</name>
    <dbReference type="NCBI Taxonomy" id="2093361"/>
    <lineage>
        <taxon>Bacteria</taxon>
        <taxon>Pseudomonadati</taxon>
        <taxon>Candidatus Hydrogenedentota</taxon>
        <taxon>Candidatus Abyssobacteria</taxon>
    </lineage>
</organism>
<proteinExistence type="inferred from homology"/>
<evidence type="ECO:0000256" key="1">
    <source>
        <dbReference type="ARBA" id="ARBA00038248"/>
    </source>
</evidence>
<dbReference type="AlphaFoldDB" id="A0A419EV80"/>
<protein>
    <submittedName>
        <fullName evidence="3">HEPN domain-containing protein</fullName>
    </submittedName>
</protein>
<accession>A0A419EV80</accession>
<dbReference type="PANTHER" id="PTHR36565:SF1">
    <property type="entry name" value="UPF0332 PROTEIN TM_1000"/>
    <property type="match status" value="1"/>
</dbReference>
<dbReference type="Gene3D" id="1.20.120.330">
    <property type="entry name" value="Nucleotidyltransferases domain 2"/>
    <property type="match status" value="1"/>
</dbReference>
<feature type="domain" description="HEPN" evidence="2">
    <location>
        <begin position="7"/>
        <end position="120"/>
    </location>
</feature>
<evidence type="ECO:0000313" key="3">
    <source>
        <dbReference type="EMBL" id="RJP68207.1"/>
    </source>
</evidence>
<reference evidence="3 4" key="1">
    <citation type="journal article" date="2017" name="ISME J.">
        <title>Energy and carbon metabolisms in a deep terrestrial subsurface fluid microbial community.</title>
        <authorList>
            <person name="Momper L."/>
            <person name="Jungbluth S.P."/>
            <person name="Lee M.D."/>
            <person name="Amend J.P."/>
        </authorList>
    </citation>
    <scope>NUCLEOTIDE SEQUENCE [LARGE SCALE GENOMIC DNA]</scope>
    <source>
        <strain evidence="3">SURF_17</strain>
    </source>
</reference>
<dbReference type="Proteomes" id="UP000285961">
    <property type="component" value="Unassembled WGS sequence"/>
</dbReference>
<sequence length="126" mass="14073">MIPEQSALLAKSRESLKAARLLAEGGYFDFAVSRAYYAMFYVVEALLLEEGLAFSKHSAVIAAFGQKFAKTGCVPQDFHRYLIEAEHSRNVGDYDIGADLTEEDARKHIDRAEEFLKVGEQLIAPE</sequence>
<dbReference type="PANTHER" id="PTHR36565">
    <property type="entry name" value="UPF0332 PROTEIN TM_1000"/>
    <property type="match status" value="1"/>
</dbReference>
<name>A0A419EV80_9BACT</name>